<dbReference type="Pfam" id="PF00550">
    <property type="entry name" value="PP-binding"/>
    <property type="match status" value="1"/>
</dbReference>
<keyword evidence="11" id="KW-0560">Oxidoreductase</keyword>
<dbReference type="EMBL" id="ML975152">
    <property type="protein sequence ID" value="KAF1814762.1"/>
    <property type="molecule type" value="Genomic_DNA"/>
</dbReference>
<keyword evidence="10" id="KW-0521">NADP</keyword>
<dbReference type="EC" id="1.2.1.31" evidence="6"/>
<evidence type="ECO:0000256" key="2">
    <source>
        <dbReference type="ARBA" id="ARBA00003499"/>
    </source>
</evidence>
<evidence type="ECO:0000256" key="14">
    <source>
        <dbReference type="ARBA" id="ARBA00032195"/>
    </source>
</evidence>
<comment type="similarity">
    <text evidence="4">Belongs to the ATP-dependent AMP-binding enzyme family.</text>
</comment>
<evidence type="ECO:0000313" key="21">
    <source>
        <dbReference type="RefSeq" id="XP_033536393.1"/>
    </source>
</evidence>
<dbReference type="EC" id="1.2.1.95" evidence="5"/>
<proteinExistence type="inferred from homology"/>
<dbReference type="InterPro" id="IPR042099">
    <property type="entry name" value="ANL_N_sf"/>
</dbReference>
<comment type="pathway">
    <text evidence="3">Amino-acid biosynthesis; L-lysine biosynthesis via AAA pathway; L-lysine from L-alpha-aminoadipate (fungal route): step 1/3.</text>
</comment>
<dbReference type="PANTHER" id="PTHR44845:SF1">
    <property type="entry name" value="L-2-AMINOADIPATE REDUCTASE"/>
    <property type="match status" value="1"/>
</dbReference>
<dbReference type="CDD" id="cd05235">
    <property type="entry name" value="SDR_e1"/>
    <property type="match status" value="1"/>
</dbReference>
<evidence type="ECO:0000256" key="15">
    <source>
        <dbReference type="ARBA" id="ARBA00048260"/>
    </source>
</evidence>
<dbReference type="PROSITE" id="PS50075">
    <property type="entry name" value="CARRIER"/>
    <property type="match status" value="1"/>
</dbReference>
<comment type="catalytic activity">
    <reaction evidence="17">
        <text>(S)-2-amino-6-oxohexanoate + NADP(+) + H2O = L-2-aminoadipate + NADPH + 2 H(+)</text>
        <dbReference type="Rhea" id="RHEA:12304"/>
        <dbReference type="ChEBI" id="CHEBI:15377"/>
        <dbReference type="ChEBI" id="CHEBI:15378"/>
        <dbReference type="ChEBI" id="CHEBI:57783"/>
        <dbReference type="ChEBI" id="CHEBI:58321"/>
        <dbReference type="ChEBI" id="CHEBI:58349"/>
        <dbReference type="ChEBI" id="CHEBI:58672"/>
        <dbReference type="EC" id="1.2.1.31"/>
    </reaction>
</comment>
<dbReference type="Pfam" id="PF00501">
    <property type="entry name" value="AMP-binding"/>
    <property type="match status" value="1"/>
</dbReference>
<dbReference type="SUPFAM" id="SSF47336">
    <property type="entry name" value="ACP-like"/>
    <property type="match status" value="1"/>
</dbReference>
<reference evidence="21" key="2">
    <citation type="submission" date="2020-04" db="EMBL/GenBank/DDBJ databases">
        <authorList>
            <consortium name="NCBI Genome Project"/>
        </authorList>
    </citation>
    <scope>NUCLEOTIDE SEQUENCE</scope>
    <source>
        <strain evidence="21">CBS 781.70</strain>
    </source>
</reference>
<evidence type="ECO:0000256" key="6">
    <source>
        <dbReference type="ARBA" id="ARBA00013073"/>
    </source>
</evidence>
<evidence type="ECO:0000256" key="4">
    <source>
        <dbReference type="ARBA" id="ARBA00006432"/>
    </source>
</evidence>
<organism evidence="19">
    <name type="scientific">Eremomyces bilateralis CBS 781.70</name>
    <dbReference type="NCBI Taxonomy" id="1392243"/>
    <lineage>
        <taxon>Eukaryota</taxon>
        <taxon>Fungi</taxon>
        <taxon>Dikarya</taxon>
        <taxon>Ascomycota</taxon>
        <taxon>Pezizomycotina</taxon>
        <taxon>Dothideomycetes</taxon>
        <taxon>Dothideomycetes incertae sedis</taxon>
        <taxon>Eremomycetales</taxon>
        <taxon>Eremomycetaceae</taxon>
        <taxon>Eremomyces</taxon>
    </lineage>
</organism>
<evidence type="ECO:0000256" key="3">
    <source>
        <dbReference type="ARBA" id="ARBA00004827"/>
    </source>
</evidence>
<keyword evidence="7" id="KW-0596">Phosphopantetheine</keyword>
<sequence length="1184" mass="131384">MSSTTNGSVLPDPTADLKWSDFRGAIQDIFAENAAKFPERLCVVETASNTSTRREFTYQQIFQASCQLAHKLVSDGIERGDVVMIFAYRGVDLVVCIMGTLMAGATFSVLDPLYPPDRQQIYLEVSRPRALVTIERTIDEAGQLSDLVRTYVDNELELKTEVPALRLLDDGTLLGGKVNGADCLEQYTSRKAEYPGVVVGPDSIPTLSFTSGSEGKPKGVQGRHFSLAYYFDWMSEQFNLTENDRFTMLSGIAHDPIQRDIFTPLFLGARIVVPAKEDIEYEKLAAWMNREETTVTHLTPAMGQILIGGSNAQQFPSLHHAFFVGDILIKRDCRRLQELAPNVHIVNLFGTTETQRAVSFFEIPSRNADPKYLDTLGDVIPVGQGMKDVQLLIVDRENKDRLCDVGETGEIYVRAGGLAEGYLGLEDLTKQKFVDNWFVDPKKWVVEDEERVKALSQPEPWRQFYKGPRDRMYKSGDLGRRRADGNVECTGRADNQIKIRGFRIELGEIDAHVTSHPLVRENVTLLRRDPNEEPQLVSYIVPDMKRWEAWAKEQDKGRSLEVQASEDSMVDRLRRFRQLRDDVRDHLKTKLPVYAVPTVIVPLYRMPLNPNGKIDRPALPFPEPHELAHSMPRRTSHTTAAMSTTERTLAKIWSQALRTPVNVIGPESDFADLGGHSNLGQQMLWRVRKEWSVDLRLPAIFQFPTLRGLAGEIDRALDPVGLRLDTAESPSGPGSQDIDYAADAEELKSGLPKKFETAQLDLTKPQTVLLTGATGFLGAFLLGDLLQRKNIEKVICHVRAKSEHIGQSRVIENCRVYGLWQEDWSSRIECVTGDLAAPNLGISPDKWTQLADQVDIIIHNGARVHWVIGYSNLKPPNVLSTVSLLQLCATAKPKHLGFVSSTSVLDTDYYIGLSDGILSAGGRGVAEKDELHGSKRRLTTGYGQSKWASECLIREAGRRGLAGCIIRPGYVTGHPTSGMTITDDFLVRLLKGCVQVACRPHIENTINQVPVTHVARVAVAATMNPPVAPLGVAQVTSHPRLRFDEFVGALETYGYVVPEVAYEEWRTAVQGYVEGAEAAEEFALLPLLDMVTSDMPEGTKAPELDDTNAERALRADERWTGEDWSKGGAVTVETVGVYLAYLVAIGFMPAPSESGRALPRIALTKEQKEGLARAGGRGTKPQPL</sequence>
<evidence type="ECO:0000256" key="1">
    <source>
        <dbReference type="ARBA" id="ARBA00001957"/>
    </source>
</evidence>
<dbReference type="NCBIfam" id="TIGR01733">
    <property type="entry name" value="AA-adenyl-dom"/>
    <property type="match status" value="1"/>
</dbReference>
<dbReference type="Gene3D" id="1.10.1200.10">
    <property type="entry name" value="ACP-like"/>
    <property type="match status" value="1"/>
</dbReference>
<dbReference type="InterPro" id="IPR010080">
    <property type="entry name" value="Thioester_reductase-like_dom"/>
</dbReference>
<dbReference type="OrthoDB" id="329835at2759"/>
<reference evidence="19 21" key="1">
    <citation type="submission" date="2020-01" db="EMBL/GenBank/DDBJ databases">
        <authorList>
            <consortium name="DOE Joint Genome Institute"/>
            <person name="Haridas S."/>
            <person name="Albert R."/>
            <person name="Binder M."/>
            <person name="Bloem J."/>
            <person name="Labutti K."/>
            <person name="Salamov A."/>
            <person name="Andreopoulos B."/>
            <person name="Baker S.E."/>
            <person name="Barry K."/>
            <person name="Bills G."/>
            <person name="Bluhm B.H."/>
            <person name="Cannon C."/>
            <person name="Castanera R."/>
            <person name="Culley D.E."/>
            <person name="Daum C."/>
            <person name="Ezra D."/>
            <person name="Gonzalez J.B."/>
            <person name="Henrissat B."/>
            <person name="Kuo A."/>
            <person name="Liang C."/>
            <person name="Lipzen A."/>
            <person name="Lutzoni F."/>
            <person name="Magnuson J."/>
            <person name="Mondo S."/>
            <person name="Nolan M."/>
            <person name="Ohm R."/>
            <person name="Pangilinan J."/>
            <person name="Park H.-J."/>
            <person name="Ramirez L."/>
            <person name="Alfaro M."/>
            <person name="Sun H."/>
            <person name="Tritt A."/>
            <person name="Yoshinaga Y."/>
            <person name="Zwiers L.-H."/>
            <person name="Turgeon B.G."/>
            <person name="Goodwin S.B."/>
            <person name="Spatafora J.W."/>
            <person name="Crous P.W."/>
            <person name="Grigoriev I.V."/>
        </authorList>
    </citation>
    <scope>NUCLEOTIDE SEQUENCE</scope>
    <source>
        <strain evidence="19 21">CBS 781.70</strain>
    </source>
</reference>
<dbReference type="InterPro" id="IPR013120">
    <property type="entry name" value="FAR_NAD-bd"/>
</dbReference>
<dbReference type="GeneID" id="54417544"/>
<evidence type="ECO:0000256" key="12">
    <source>
        <dbReference type="ARBA" id="ARBA00023154"/>
    </source>
</evidence>
<dbReference type="PIRSF" id="PIRSF001617">
    <property type="entry name" value="Alpha-AR"/>
    <property type="match status" value="1"/>
</dbReference>
<dbReference type="InterPro" id="IPR010071">
    <property type="entry name" value="AA_adenyl_dom"/>
</dbReference>
<evidence type="ECO:0000256" key="9">
    <source>
        <dbReference type="ARBA" id="ARBA00022605"/>
    </source>
</evidence>
<dbReference type="PANTHER" id="PTHR44845">
    <property type="entry name" value="CARRIER DOMAIN-CONTAINING PROTEIN"/>
    <property type="match status" value="1"/>
</dbReference>
<comment type="cofactor">
    <cofactor evidence="1">
        <name>pantetheine 4'-phosphate</name>
        <dbReference type="ChEBI" id="CHEBI:47942"/>
    </cofactor>
</comment>
<dbReference type="InterPro" id="IPR014397">
    <property type="entry name" value="Lys2"/>
</dbReference>
<keyword evidence="20" id="KW-1185">Reference proteome</keyword>
<dbReference type="RefSeq" id="XP_033536393.1">
    <property type="nucleotide sequence ID" value="XM_033676974.1"/>
</dbReference>
<evidence type="ECO:0000259" key="18">
    <source>
        <dbReference type="PROSITE" id="PS50075"/>
    </source>
</evidence>
<comment type="function">
    <text evidence="2">Catalyzes the activation of alpha-aminoadipate by ATP-dependent adenylation and the reduction of activated alpha-aminoadipate by NADPH. The activated alpha-aminoadipate is bound to the phosphopantheinyl group of the enzyme itself before it is reduced to (S)-2-amino-6-oxohexanoate.</text>
</comment>
<accession>A0A6G1G9U0</accession>
<dbReference type="NCBIfam" id="TIGR03443">
    <property type="entry name" value="alpha_am_amid"/>
    <property type="match status" value="1"/>
</dbReference>
<dbReference type="Gene3D" id="3.40.50.12780">
    <property type="entry name" value="N-terminal domain of ligase-like"/>
    <property type="match status" value="1"/>
</dbReference>
<dbReference type="GO" id="GO:0019878">
    <property type="term" value="P:lysine biosynthetic process via aminoadipic acid"/>
    <property type="evidence" value="ECO:0007669"/>
    <property type="project" value="UniProtKB-UniPathway"/>
</dbReference>
<dbReference type="Pfam" id="PF07993">
    <property type="entry name" value="NAD_binding_4"/>
    <property type="match status" value="1"/>
</dbReference>
<evidence type="ECO:0000256" key="7">
    <source>
        <dbReference type="ARBA" id="ARBA00022450"/>
    </source>
</evidence>
<comment type="catalytic activity">
    <reaction evidence="16">
        <text>(S)-2-amino-6-oxohexanoate + NAD(+) + H2O = L-2-aminoadipate + NADH + 2 H(+)</text>
        <dbReference type="Rhea" id="RHEA:12308"/>
        <dbReference type="ChEBI" id="CHEBI:15377"/>
        <dbReference type="ChEBI" id="CHEBI:15378"/>
        <dbReference type="ChEBI" id="CHEBI:57540"/>
        <dbReference type="ChEBI" id="CHEBI:57945"/>
        <dbReference type="ChEBI" id="CHEBI:58321"/>
        <dbReference type="ChEBI" id="CHEBI:58672"/>
        <dbReference type="EC" id="1.2.1.31"/>
    </reaction>
</comment>
<dbReference type="NCBIfam" id="TIGR01746">
    <property type="entry name" value="Thioester-redct"/>
    <property type="match status" value="1"/>
</dbReference>
<comment type="catalytic activity">
    <reaction evidence="15">
        <text>(S)-2-amino-6-oxohexanoate + AMP + diphosphate + NADP(+) = L-2-aminoadipate + ATP + NADPH + H(+)</text>
        <dbReference type="Rhea" id="RHEA:46936"/>
        <dbReference type="ChEBI" id="CHEBI:15378"/>
        <dbReference type="ChEBI" id="CHEBI:30616"/>
        <dbReference type="ChEBI" id="CHEBI:33019"/>
        <dbReference type="ChEBI" id="CHEBI:57783"/>
        <dbReference type="ChEBI" id="CHEBI:58321"/>
        <dbReference type="ChEBI" id="CHEBI:58349"/>
        <dbReference type="ChEBI" id="CHEBI:58672"/>
        <dbReference type="ChEBI" id="CHEBI:456215"/>
        <dbReference type="EC" id="1.2.1.95"/>
    </reaction>
</comment>
<dbReference type="Gene3D" id="3.30.300.30">
    <property type="match status" value="1"/>
</dbReference>
<evidence type="ECO:0000256" key="8">
    <source>
        <dbReference type="ARBA" id="ARBA00022553"/>
    </source>
</evidence>
<gene>
    <name evidence="19 21" type="ORF">P152DRAFT_411549</name>
</gene>
<dbReference type="InterPro" id="IPR000873">
    <property type="entry name" value="AMP-dep_synth/lig_dom"/>
</dbReference>
<dbReference type="SUPFAM" id="SSF56801">
    <property type="entry name" value="Acetyl-CoA synthetase-like"/>
    <property type="match status" value="1"/>
</dbReference>
<evidence type="ECO:0000256" key="16">
    <source>
        <dbReference type="ARBA" id="ARBA00048414"/>
    </source>
</evidence>
<dbReference type="GO" id="GO:0004043">
    <property type="term" value="F:L-aminoadipate-semialdehyde dehydrogenase [NAD(P)+] activity"/>
    <property type="evidence" value="ECO:0007669"/>
    <property type="project" value="UniProtKB-EC"/>
</dbReference>
<dbReference type="PROSITE" id="PS00455">
    <property type="entry name" value="AMP_BINDING"/>
    <property type="match status" value="1"/>
</dbReference>
<keyword evidence="12" id="KW-0457">Lysine biosynthesis</keyword>
<keyword evidence="9" id="KW-0028">Amino-acid biosynthesis</keyword>
<dbReference type="UniPathway" id="UPA00033">
    <property type="reaction ID" value="UER00032"/>
</dbReference>
<evidence type="ECO:0000313" key="19">
    <source>
        <dbReference type="EMBL" id="KAF1814762.1"/>
    </source>
</evidence>
<dbReference type="InterPro" id="IPR009081">
    <property type="entry name" value="PP-bd_ACP"/>
</dbReference>
<protein>
    <recommendedName>
        <fullName evidence="14">Alpha-aminoadipate reductase</fullName>
        <ecNumber evidence="6">1.2.1.31</ecNumber>
        <ecNumber evidence="5">1.2.1.95</ecNumber>
    </recommendedName>
    <alternativeName>
        <fullName evidence="13">L-aminoadipate-semialdehyde dehydrogenase</fullName>
    </alternativeName>
</protein>
<dbReference type="InterPro" id="IPR036291">
    <property type="entry name" value="NAD(P)-bd_dom_sf"/>
</dbReference>
<dbReference type="InterPro" id="IPR036736">
    <property type="entry name" value="ACP-like_sf"/>
</dbReference>
<dbReference type="FunFam" id="3.40.50.720:FF:000787">
    <property type="entry name" value="L-2-aminoadipate reductase"/>
    <property type="match status" value="1"/>
</dbReference>
<dbReference type="Proteomes" id="UP000504638">
    <property type="component" value="Unplaced"/>
</dbReference>
<evidence type="ECO:0000256" key="5">
    <source>
        <dbReference type="ARBA" id="ARBA00012913"/>
    </source>
</evidence>
<dbReference type="InterPro" id="IPR045851">
    <property type="entry name" value="AMP-bd_C_sf"/>
</dbReference>
<dbReference type="Gene3D" id="3.40.50.720">
    <property type="entry name" value="NAD(P)-binding Rossmann-like Domain"/>
    <property type="match status" value="1"/>
</dbReference>
<dbReference type="InterPro" id="IPR020845">
    <property type="entry name" value="AMP-binding_CS"/>
</dbReference>
<dbReference type="SUPFAM" id="SSF51735">
    <property type="entry name" value="NAD(P)-binding Rossmann-fold domains"/>
    <property type="match status" value="1"/>
</dbReference>
<feature type="domain" description="Carrier" evidence="18">
    <location>
        <begin position="640"/>
        <end position="717"/>
    </location>
</feature>
<evidence type="ECO:0000256" key="17">
    <source>
        <dbReference type="ARBA" id="ARBA00049537"/>
    </source>
</evidence>
<evidence type="ECO:0000313" key="20">
    <source>
        <dbReference type="Proteomes" id="UP000504638"/>
    </source>
</evidence>
<dbReference type="AlphaFoldDB" id="A0A6G1G9U0"/>
<reference evidence="21" key="3">
    <citation type="submission" date="2025-04" db="UniProtKB">
        <authorList>
            <consortium name="RefSeq"/>
        </authorList>
    </citation>
    <scope>IDENTIFICATION</scope>
    <source>
        <strain evidence="21">CBS 781.70</strain>
    </source>
</reference>
<keyword evidence="8" id="KW-0597">Phosphoprotein</keyword>
<evidence type="ECO:0000256" key="11">
    <source>
        <dbReference type="ARBA" id="ARBA00023002"/>
    </source>
</evidence>
<evidence type="ECO:0000256" key="13">
    <source>
        <dbReference type="ARBA" id="ARBA00031335"/>
    </source>
</evidence>
<name>A0A6G1G9U0_9PEZI</name>
<evidence type="ECO:0000256" key="10">
    <source>
        <dbReference type="ARBA" id="ARBA00022857"/>
    </source>
</evidence>